<accession>A0A2U3DW84</accession>
<keyword evidence="4 6" id="KW-1133">Transmembrane helix</keyword>
<evidence type="ECO:0000313" key="8">
    <source>
        <dbReference type="Proteomes" id="UP000245956"/>
    </source>
</evidence>
<dbReference type="Pfam" id="PF01554">
    <property type="entry name" value="MatE"/>
    <property type="match status" value="2"/>
</dbReference>
<keyword evidence="5 6" id="KW-0472">Membrane</keyword>
<feature type="transmembrane region" description="Helical" evidence="6">
    <location>
        <begin position="108"/>
        <end position="126"/>
    </location>
</feature>
<dbReference type="InterPro" id="IPR045069">
    <property type="entry name" value="MATE_euk"/>
</dbReference>
<proteinExistence type="inferred from homology"/>
<evidence type="ECO:0000256" key="5">
    <source>
        <dbReference type="ARBA" id="ARBA00023136"/>
    </source>
</evidence>
<evidence type="ECO:0000256" key="3">
    <source>
        <dbReference type="ARBA" id="ARBA00022692"/>
    </source>
</evidence>
<keyword evidence="3 6" id="KW-0812">Transmembrane</keyword>
<feature type="transmembrane region" description="Helical" evidence="6">
    <location>
        <begin position="322"/>
        <end position="339"/>
    </location>
</feature>
<evidence type="ECO:0008006" key="9">
    <source>
        <dbReference type="Google" id="ProtNLM"/>
    </source>
</evidence>
<feature type="transmembrane region" description="Helical" evidence="6">
    <location>
        <begin position="387"/>
        <end position="409"/>
    </location>
</feature>
<comment type="subcellular location">
    <subcellularLocation>
        <location evidence="1">Membrane</location>
        <topology evidence="1">Multi-pass membrane protein</topology>
    </subcellularLocation>
</comment>
<dbReference type="GO" id="GO:0042910">
    <property type="term" value="F:xenobiotic transmembrane transporter activity"/>
    <property type="evidence" value="ECO:0007669"/>
    <property type="project" value="InterPro"/>
</dbReference>
<evidence type="ECO:0000256" key="1">
    <source>
        <dbReference type="ARBA" id="ARBA00004141"/>
    </source>
</evidence>
<sequence>MASGGHDDSSLVSAIVDDAGIPTRHQLLASITTNMIGNTIIQGFANSLDTLAGQAFGSGNKHLVGIHTQRMVYFILLCTAPLMALWWKAGDVLAPVLPDRELAELTGLYLRIMILRVPAFVLFECGKRYAQAQGIFNAATYVLLLVAPFNACLMWALVWHLGWGFIGGPIAIVFTENLMALLLFLYLWLIDGYQCWGGFSKKALSNWKPMMRLAIPGMVMHVAEFAADEILTIACAQFGAAQLAAQSALVTLTQITWTVPLAISIAASIRVANLIGAKATDAATMAAVVVVVLGLIVTTLCTVLTAALRYHIPYWFTDDMEVVSIITKALPIVMVMQFFDATSAISHGLMRGIGYQEFGGYLNLVAYNLIAIPISFSTAFLLHWQIYGLWTGIAVGLGIVSVVEFWWLYRWDWEEAVADAEGRNEGIESAGCTSADM</sequence>
<name>A0A2U3DW84_PURLI</name>
<reference evidence="7 8" key="1">
    <citation type="journal article" date="2016" name="Front. Microbiol.">
        <title>Genome and transcriptome sequences reveal the specific parasitism of the nematophagous Purpureocillium lilacinum 36-1.</title>
        <authorList>
            <person name="Xie J."/>
            <person name="Li S."/>
            <person name="Mo C."/>
            <person name="Xiao X."/>
            <person name="Peng D."/>
            <person name="Wang G."/>
            <person name="Xiao Y."/>
        </authorList>
    </citation>
    <scope>NUCLEOTIDE SEQUENCE [LARGE SCALE GENOMIC DNA]</scope>
    <source>
        <strain evidence="7 8">36-1</strain>
    </source>
</reference>
<dbReference type="Proteomes" id="UP000245956">
    <property type="component" value="Unassembled WGS sequence"/>
</dbReference>
<dbReference type="PANTHER" id="PTHR11206">
    <property type="entry name" value="MULTIDRUG RESISTANCE PROTEIN"/>
    <property type="match status" value="1"/>
</dbReference>
<feature type="transmembrane region" description="Helical" evidence="6">
    <location>
        <begin position="247"/>
        <end position="272"/>
    </location>
</feature>
<feature type="transmembrane region" description="Helical" evidence="6">
    <location>
        <begin position="360"/>
        <end position="381"/>
    </location>
</feature>
<dbReference type="CDD" id="cd13132">
    <property type="entry name" value="MATE_eukaryotic"/>
    <property type="match status" value="1"/>
</dbReference>
<feature type="transmembrane region" description="Helical" evidence="6">
    <location>
        <begin position="284"/>
        <end position="310"/>
    </location>
</feature>
<dbReference type="NCBIfam" id="TIGR00797">
    <property type="entry name" value="matE"/>
    <property type="match status" value="1"/>
</dbReference>
<feature type="transmembrane region" description="Helical" evidence="6">
    <location>
        <begin position="138"/>
        <end position="159"/>
    </location>
</feature>
<evidence type="ECO:0000313" key="7">
    <source>
        <dbReference type="EMBL" id="PWI66507.1"/>
    </source>
</evidence>
<feature type="transmembrane region" description="Helical" evidence="6">
    <location>
        <begin position="71"/>
        <end position="88"/>
    </location>
</feature>
<dbReference type="GO" id="GO:1990961">
    <property type="term" value="P:xenobiotic detoxification by transmembrane export across the plasma membrane"/>
    <property type="evidence" value="ECO:0007669"/>
    <property type="project" value="InterPro"/>
</dbReference>
<evidence type="ECO:0000256" key="2">
    <source>
        <dbReference type="ARBA" id="ARBA00010199"/>
    </source>
</evidence>
<evidence type="ECO:0000256" key="4">
    <source>
        <dbReference type="ARBA" id="ARBA00022989"/>
    </source>
</evidence>
<protein>
    <recommendedName>
        <fullName evidence="9">MATE efflux family protein subfamily</fullName>
    </recommendedName>
</protein>
<dbReference type="InterPro" id="IPR002528">
    <property type="entry name" value="MATE_fam"/>
</dbReference>
<comment type="caution">
    <text evidence="7">The sequence shown here is derived from an EMBL/GenBank/DDBJ whole genome shotgun (WGS) entry which is preliminary data.</text>
</comment>
<dbReference type="AlphaFoldDB" id="A0A2U3DW84"/>
<gene>
    <name evidence="7" type="ORF">PCL_04920</name>
</gene>
<dbReference type="GO" id="GO:0016020">
    <property type="term" value="C:membrane"/>
    <property type="evidence" value="ECO:0007669"/>
    <property type="project" value="UniProtKB-SubCell"/>
</dbReference>
<evidence type="ECO:0000256" key="6">
    <source>
        <dbReference type="SAM" id="Phobius"/>
    </source>
</evidence>
<dbReference type="GO" id="GO:0015297">
    <property type="term" value="F:antiporter activity"/>
    <property type="evidence" value="ECO:0007669"/>
    <property type="project" value="InterPro"/>
</dbReference>
<comment type="similarity">
    <text evidence="2">Belongs to the multi antimicrobial extrusion (MATE) (TC 2.A.66.1) family.</text>
</comment>
<organism evidence="7 8">
    <name type="scientific">Purpureocillium lilacinum</name>
    <name type="common">Paecilomyces lilacinus</name>
    <dbReference type="NCBI Taxonomy" id="33203"/>
    <lineage>
        <taxon>Eukaryota</taxon>
        <taxon>Fungi</taxon>
        <taxon>Dikarya</taxon>
        <taxon>Ascomycota</taxon>
        <taxon>Pezizomycotina</taxon>
        <taxon>Sordariomycetes</taxon>
        <taxon>Hypocreomycetidae</taxon>
        <taxon>Hypocreales</taxon>
        <taxon>Ophiocordycipitaceae</taxon>
        <taxon>Purpureocillium</taxon>
    </lineage>
</organism>
<dbReference type="EMBL" id="LCWV01000024">
    <property type="protein sequence ID" value="PWI66507.1"/>
    <property type="molecule type" value="Genomic_DNA"/>
</dbReference>
<feature type="transmembrane region" description="Helical" evidence="6">
    <location>
        <begin position="165"/>
        <end position="189"/>
    </location>
</feature>